<evidence type="ECO:0000313" key="1">
    <source>
        <dbReference type="EMBL" id="PYE54438.1"/>
    </source>
</evidence>
<protein>
    <submittedName>
        <fullName evidence="1">Uncharacterized protein</fullName>
    </submittedName>
</protein>
<dbReference type="AlphaFoldDB" id="A0A318SC38"/>
<evidence type="ECO:0000313" key="2">
    <source>
        <dbReference type="Proteomes" id="UP000248326"/>
    </source>
</evidence>
<organism evidence="1 2">
    <name type="scientific">Deinococcus yavapaiensis KR-236</name>
    <dbReference type="NCBI Taxonomy" id="694435"/>
    <lineage>
        <taxon>Bacteria</taxon>
        <taxon>Thermotogati</taxon>
        <taxon>Deinococcota</taxon>
        <taxon>Deinococci</taxon>
        <taxon>Deinococcales</taxon>
        <taxon>Deinococcaceae</taxon>
        <taxon>Deinococcus</taxon>
    </lineage>
</organism>
<keyword evidence="2" id="KW-1185">Reference proteome</keyword>
<proteinExistence type="predicted"/>
<dbReference type="EMBL" id="QJSX01000005">
    <property type="protein sequence ID" value="PYE54438.1"/>
    <property type="molecule type" value="Genomic_DNA"/>
</dbReference>
<accession>A0A318SC38</accession>
<sequence length="576" mass="60757">MSRLTPHASNPRSLRLTRSPRSGAALILTVLMLALLLAGMVVVTFALTLTTRVSAADGHDAVAAQLAAESGLAHARAHLADLRRVLDTVRISDEDAAPRLDALVSRFCGEHPWRDTADGARCNASEQASDGALDVFTALAPATAYPDGEDAAAFWRDVLFGRERDVVLDADSSLVRHARWNVVLRPSAAERTSDATYRLHLRLVTLEGVGTVERDGQVVARRHVRVDTTDDLVVTIARRSLHRFAVLRDAPSTTNEANSFRAGDHFVGPVHSNAAPVFEMTPTAFARFDGTFSTASSSANVTGDVGCASLLACPKMFASTPTFDAPTVVFPTPGDVLNDVTTASSTSGARLSESGLTIEGNVDRLVLSVRDGRQIVDVTQGGGTTSLRAREDGLWDVWRGENFAESGVAFSGVVLVRGDVRDMRGDGSNAPDVSNSARISIVALGGIGVGDDVTFSQDPRVTPSAINSLGLVALGGDLSILPSRSSDLSLHANVAVLADGRGLATPSCASIAACPAVAAPTLHLLGSVAERAPRPLAVRLDVIHDDRTPPPAFPREARWTVDTSTFAVPGTWRQVP</sequence>
<dbReference type="Proteomes" id="UP000248326">
    <property type="component" value="Unassembled WGS sequence"/>
</dbReference>
<name>A0A318SC38_9DEIO</name>
<reference evidence="1 2" key="1">
    <citation type="submission" date="2018-06" db="EMBL/GenBank/DDBJ databases">
        <title>Genomic Encyclopedia of Type Strains, Phase IV (KMG-IV): sequencing the most valuable type-strain genomes for metagenomic binning, comparative biology and taxonomic classification.</title>
        <authorList>
            <person name="Goeker M."/>
        </authorList>
    </citation>
    <scope>NUCLEOTIDE SEQUENCE [LARGE SCALE GENOMIC DNA]</scope>
    <source>
        <strain evidence="1 2">DSM 18048</strain>
    </source>
</reference>
<gene>
    <name evidence="1" type="ORF">DES52_10575</name>
</gene>
<dbReference type="RefSeq" id="WP_170130942.1">
    <property type="nucleotide sequence ID" value="NZ_QJSX01000005.1"/>
</dbReference>
<comment type="caution">
    <text evidence="1">The sequence shown here is derived from an EMBL/GenBank/DDBJ whole genome shotgun (WGS) entry which is preliminary data.</text>
</comment>